<evidence type="ECO:0000313" key="3">
    <source>
        <dbReference type="EMBL" id="CAL1701104.1"/>
    </source>
</evidence>
<dbReference type="Proteomes" id="UP001497453">
    <property type="component" value="Chromosome 2"/>
</dbReference>
<feature type="signal peptide" evidence="1">
    <location>
        <begin position="1"/>
        <end position="20"/>
    </location>
</feature>
<keyword evidence="1" id="KW-0732">Signal</keyword>
<dbReference type="EMBL" id="OZ037945">
    <property type="protein sequence ID" value="CAL1701104.1"/>
    <property type="molecule type" value="Genomic_DNA"/>
</dbReference>
<dbReference type="PANTHER" id="PTHR36183:SF2">
    <property type="entry name" value="BETA-GLUCURONIDASE C-TERMINAL DOMAIN-CONTAINING PROTEIN"/>
    <property type="match status" value="1"/>
</dbReference>
<reference evidence="4" key="1">
    <citation type="submission" date="2024-04" db="EMBL/GenBank/DDBJ databases">
        <authorList>
            <person name="Shaw F."/>
            <person name="Minotto A."/>
        </authorList>
    </citation>
    <scope>NUCLEOTIDE SEQUENCE [LARGE SCALE GENOMIC DNA]</scope>
</reference>
<dbReference type="PANTHER" id="PTHR36183">
    <property type="entry name" value="BETA-GLUCURONIDASE"/>
    <property type="match status" value="1"/>
</dbReference>
<organism evidence="3 4">
    <name type="scientific">Somion occarium</name>
    <dbReference type="NCBI Taxonomy" id="3059160"/>
    <lineage>
        <taxon>Eukaryota</taxon>
        <taxon>Fungi</taxon>
        <taxon>Dikarya</taxon>
        <taxon>Basidiomycota</taxon>
        <taxon>Agaricomycotina</taxon>
        <taxon>Agaricomycetes</taxon>
        <taxon>Polyporales</taxon>
        <taxon>Cerrenaceae</taxon>
        <taxon>Somion</taxon>
    </lineage>
</organism>
<dbReference type="InterPro" id="IPR052974">
    <property type="entry name" value="GH79_Enzymes"/>
</dbReference>
<feature type="domain" description="Beta-glucuronidase C-terminal" evidence="2">
    <location>
        <begin position="417"/>
        <end position="522"/>
    </location>
</feature>
<sequence length="577" mass="62456">MKSLVSLYITLACNVYASLAAIEVTPPSSPPTGNATAVVFPNFLGISLELSFINNYFGNSSNEAPPAMVNYLSAIRNRTFDRPVRLRLGGNSMDSSTYVPDQQDIIQFTNPNANSNDQPVNYGPALFDVMNTVSDMAGEVEYLIGLSLRNPNSTNIALLAGDAQKALGDKLDAYLLGNEPDLYTRHGQRPNIANYTVNDYIGEYWTVFNQLKYTPQGDVLELDKIAGPTICCAWDLNAVLSSGWLTSFKDRLKYITLQHYPQDNCRSTHKYELDYYLQHKETVELAQWQGPGIHNLSTMPPEIRRPLLMDEFSSASCGGLPGISDTFGAAMWTVDYALQMASVGYSAAYLHTRERGVTYNLFDYPDAPAGSGGDWTTNPTFYAYLPIAEALQSPNGSKVVDLDIENSMTDATATIAGYAIYDMTSSNVHRVVLFNFVNGSSTPVSFSLSPSFFSTSSNSVLVRYLTAPNVNEKTQIAWGNLTYAGVGDGNPIQATFDTARSDQTVDCSQGCTIDVPGPAVAVVYVGAPPILGAVKNSTSQTTGSGATSHSGTLGLRLPSATSLLLLSLPFVHIFSLL</sequence>
<evidence type="ECO:0000256" key="1">
    <source>
        <dbReference type="SAM" id="SignalP"/>
    </source>
</evidence>
<evidence type="ECO:0000259" key="2">
    <source>
        <dbReference type="Pfam" id="PF16862"/>
    </source>
</evidence>
<name>A0ABP1D1R9_9APHY</name>
<dbReference type="Gene3D" id="3.20.20.80">
    <property type="entry name" value="Glycosidases"/>
    <property type="match status" value="1"/>
</dbReference>
<feature type="chain" id="PRO_5046020584" description="Beta-glucuronidase C-terminal domain-containing protein" evidence="1">
    <location>
        <begin position="21"/>
        <end position="577"/>
    </location>
</feature>
<dbReference type="Pfam" id="PF16862">
    <property type="entry name" value="Glyco_hydro_79C"/>
    <property type="match status" value="1"/>
</dbReference>
<dbReference type="InterPro" id="IPR031728">
    <property type="entry name" value="GlcAase_C"/>
</dbReference>
<gene>
    <name evidence="3" type="ORF">GFSPODELE1_LOCUS3432</name>
</gene>
<dbReference type="SUPFAM" id="SSF51445">
    <property type="entry name" value="(Trans)glycosidases"/>
    <property type="match status" value="1"/>
</dbReference>
<proteinExistence type="predicted"/>
<dbReference type="InterPro" id="IPR017853">
    <property type="entry name" value="GH"/>
</dbReference>
<accession>A0ABP1D1R9</accession>
<evidence type="ECO:0000313" key="4">
    <source>
        <dbReference type="Proteomes" id="UP001497453"/>
    </source>
</evidence>
<keyword evidence="4" id="KW-1185">Reference proteome</keyword>
<protein>
    <recommendedName>
        <fullName evidence="2">Beta-glucuronidase C-terminal domain-containing protein</fullName>
    </recommendedName>
</protein>